<feature type="domain" description="Cyclic nucleotide-binding" evidence="5">
    <location>
        <begin position="24"/>
        <end position="123"/>
    </location>
</feature>
<dbReference type="PROSITE" id="PS50042">
    <property type="entry name" value="CNMP_BINDING_3"/>
    <property type="match status" value="1"/>
</dbReference>
<dbReference type="InterPro" id="IPR014710">
    <property type="entry name" value="RmlC-like_jellyroll"/>
</dbReference>
<dbReference type="SUPFAM" id="SSF51206">
    <property type="entry name" value="cAMP-binding domain-like"/>
    <property type="match status" value="1"/>
</dbReference>
<keyword evidence="1" id="KW-0805">Transcription regulation</keyword>
<evidence type="ECO:0000256" key="2">
    <source>
        <dbReference type="ARBA" id="ARBA00023125"/>
    </source>
</evidence>
<protein>
    <submittedName>
        <fullName evidence="7">CRP/FNR family transcriptional regulator</fullName>
    </submittedName>
</protein>
<dbReference type="InterPro" id="IPR000595">
    <property type="entry name" value="cNMP-bd_dom"/>
</dbReference>
<dbReference type="RefSeq" id="WP_307408066.1">
    <property type="nucleotide sequence ID" value="NZ_JAUSTW010000003.1"/>
</dbReference>
<dbReference type="SMART" id="SM00419">
    <property type="entry name" value="HTH_CRP"/>
    <property type="match status" value="1"/>
</dbReference>
<keyword evidence="8" id="KW-1185">Reference proteome</keyword>
<dbReference type="EMBL" id="JAUSTW010000003">
    <property type="protein sequence ID" value="MDQ0199311.1"/>
    <property type="molecule type" value="Genomic_DNA"/>
</dbReference>
<dbReference type="Pfam" id="PF00027">
    <property type="entry name" value="cNMP_binding"/>
    <property type="match status" value="1"/>
</dbReference>
<reference evidence="7 8" key="1">
    <citation type="submission" date="2023-07" db="EMBL/GenBank/DDBJ databases">
        <title>Genomic Encyclopedia of Type Strains, Phase IV (KMG-IV): sequencing the most valuable type-strain genomes for metagenomic binning, comparative biology and taxonomic classification.</title>
        <authorList>
            <person name="Goeker M."/>
        </authorList>
    </citation>
    <scope>NUCLEOTIDE SEQUENCE [LARGE SCALE GENOMIC DNA]</scope>
    <source>
        <strain evidence="7 8">DSM 27594</strain>
    </source>
</reference>
<name>A0ABT9XUR8_9BACI</name>
<dbReference type="SMART" id="SM00100">
    <property type="entry name" value="cNMP"/>
    <property type="match status" value="1"/>
</dbReference>
<comment type="caution">
    <text evidence="7">The sequence shown here is derived from an EMBL/GenBank/DDBJ whole genome shotgun (WGS) entry which is preliminary data.</text>
</comment>
<sequence length="218" mass="24440">MNLWVEKGIWDPARFKQNGTIKFYPKGTSLFLQHQPLTDVYLILSGRVRAYLLSPSGEERHLFVVGSNSIIGEDNVWSMGSYAYCAAASTDLEIIRIPKTLFQDIVRTTPGLFEIVLQSISQKQNALLIQTQLMSFSSIEERVIFVLVQLAETYGQRSGETVLITIPFTHQELSQVVGASRVSVSNVMLSLQEKGVISKMNKQYLIHSMPGLQPPHLV</sequence>
<accession>A0ABT9XUR8</accession>
<dbReference type="InterPro" id="IPR050397">
    <property type="entry name" value="Env_Response_Regulators"/>
</dbReference>
<evidence type="ECO:0000256" key="4">
    <source>
        <dbReference type="ARBA" id="ARBA00023163"/>
    </source>
</evidence>
<dbReference type="InterPro" id="IPR018490">
    <property type="entry name" value="cNMP-bd_dom_sf"/>
</dbReference>
<evidence type="ECO:0000256" key="1">
    <source>
        <dbReference type="ARBA" id="ARBA00023015"/>
    </source>
</evidence>
<evidence type="ECO:0000256" key="3">
    <source>
        <dbReference type="ARBA" id="ARBA00023159"/>
    </source>
</evidence>
<dbReference type="Pfam" id="PF13545">
    <property type="entry name" value="HTH_Crp_2"/>
    <property type="match status" value="1"/>
</dbReference>
<keyword evidence="3" id="KW-0010">Activator</keyword>
<evidence type="ECO:0000259" key="5">
    <source>
        <dbReference type="PROSITE" id="PS50042"/>
    </source>
</evidence>
<dbReference type="SUPFAM" id="SSF46785">
    <property type="entry name" value="Winged helix' DNA-binding domain"/>
    <property type="match status" value="1"/>
</dbReference>
<dbReference type="InterPro" id="IPR012318">
    <property type="entry name" value="HTH_CRP"/>
</dbReference>
<gene>
    <name evidence="7" type="ORF">J2S10_002469</name>
</gene>
<feature type="domain" description="HTH crp-type" evidence="6">
    <location>
        <begin position="137"/>
        <end position="210"/>
    </location>
</feature>
<evidence type="ECO:0000259" key="6">
    <source>
        <dbReference type="PROSITE" id="PS51063"/>
    </source>
</evidence>
<keyword evidence="2" id="KW-0238">DNA-binding</keyword>
<dbReference type="PANTHER" id="PTHR24567">
    <property type="entry name" value="CRP FAMILY TRANSCRIPTIONAL REGULATORY PROTEIN"/>
    <property type="match status" value="1"/>
</dbReference>
<dbReference type="CDD" id="cd00038">
    <property type="entry name" value="CAP_ED"/>
    <property type="match status" value="1"/>
</dbReference>
<evidence type="ECO:0000313" key="8">
    <source>
        <dbReference type="Proteomes" id="UP001224122"/>
    </source>
</evidence>
<evidence type="ECO:0000313" key="7">
    <source>
        <dbReference type="EMBL" id="MDQ0199311.1"/>
    </source>
</evidence>
<dbReference type="Proteomes" id="UP001224122">
    <property type="component" value="Unassembled WGS sequence"/>
</dbReference>
<dbReference type="PANTHER" id="PTHR24567:SF74">
    <property type="entry name" value="HTH-TYPE TRANSCRIPTIONAL REGULATOR ARCR"/>
    <property type="match status" value="1"/>
</dbReference>
<dbReference type="Gene3D" id="2.60.120.10">
    <property type="entry name" value="Jelly Rolls"/>
    <property type="match status" value="1"/>
</dbReference>
<organism evidence="7 8">
    <name type="scientific">Neobacillus ginsengisoli</name>
    <dbReference type="NCBI Taxonomy" id="904295"/>
    <lineage>
        <taxon>Bacteria</taxon>
        <taxon>Bacillati</taxon>
        <taxon>Bacillota</taxon>
        <taxon>Bacilli</taxon>
        <taxon>Bacillales</taxon>
        <taxon>Bacillaceae</taxon>
        <taxon>Neobacillus</taxon>
    </lineage>
</organism>
<dbReference type="CDD" id="cd00092">
    <property type="entry name" value="HTH_CRP"/>
    <property type="match status" value="1"/>
</dbReference>
<dbReference type="InterPro" id="IPR036390">
    <property type="entry name" value="WH_DNA-bd_sf"/>
</dbReference>
<dbReference type="PROSITE" id="PS51063">
    <property type="entry name" value="HTH_CRP_2"/>
    <property type="match status" value="1"/>
</dbReference>
<keyword evidence="4" id="KW-0804">Transcription</keyword>
<proteinExistence type="predicted"/>